<organism evidence="2 3">
    <name type="scientific">Linnemannia elongata AG-77</name>
    <dbReference type="NCBI Taxonomy" id="1314771"/>
    <lineage>
        <taxon>Eukaryota</taxon>
        <taxon>Fungi</taxon>
        <taxon>Fungi incertae sedis</taxon>
        <taxon>Mucoromycota</taxon>
        <taxon>Mortierellomycotina</taxon>
        <taxon>Mortierellomycetes</taxon>
        <taxon>Mortierellales</taxon>
        <taxon>Mortierellaceae</taxon>
        <taxon>Linnemannia</taxon>
    </lineage>
</organism>
<dbReference type="EMBL" id="KV442035">
    <property type="protein sequence ID" value="OAQ30382.1"/>
    <property type="molecule type" value="Genomic_DNA"/>
</dbReference>
<keyword evidence="1" id="KW-0472">Membrane</keyword>
<proteinExistence type="predicted"/>
<feature type="transmembrane region" description="Helical" evidence="1">
    <location>
        <begin position="32"/>
        <end position="53"/>
    </location>
</feature>
<evidence type="ECO:0000256" key="1">
    <source>
        <dbReference type="SAM" id="Phobius"/>
    </source>
</evidence>
<name>A0A197JYG3_9FUNG</name>
<dbReference type="AlphaFoldDB" id="A0A197JYG3"/>
<keyword evidence="3" id="KW-1185">Reference proteome</keyword>
<dbReference type="Proteomes" id="UP000078512">
    <property type="component" value="Unassembled WGS sequence"/>
</dbReference>
<evidence type="ECO:0000313" key="3">
    <source>
        <dbReference type="Proteomes" id="UP000078512"/>
    </source>
</evidence>
<evidence type="ECO:0000313" key="2">
    <source>
        <dbReference type="EMBL" id="OAQ30382.1"/>
    </source>
</evidence>
<feature type="transmembrane region" description="Helical" evidence="1">
    <location>
        <begin position="107"/>
        <end position="127"/>
    </location>
</feature>
<protein>
    <submittedName>
        <fullName evidence="2">Uncharacterized protein</fullName>
    </submittedName>
</protein>
<reference evidence="2 3" key="1">
    <citation type="submission" date="2016-05" db="EMBL/GenBank/DDBJ databases">
        <title>Genome sequencing reveals origins of a unique bacterial endosymbiosis in the earliest lineages of terrestrial Fungi.</title>
        <authorList>
            <consortium name="DOE Joint Genome Institute"/>
            <person name="Uehling J."/>
            <person name="Gryganskyi A."/>
            <person name="Hameed K."/>
            <person name="Tschaplinski T."/>
            <person name="Misztal P."/>
            <person name="Wu S."/>
            <person name="Desiro A."/>
            <person name="Vande Pol N."/>
            <person name="Du Z.-Y."/>
            <person name="Zienkiewicz A."/>
            <person name="Zienkiewicz K."/>
            <person name="Morin E."/>
            <person name="Tisserant E."/>
            <person name="Splivallo R."/>
            <person name="Hainaut M."/>
            <person name="Henrissat B."/>
            <person name="Ohm R."/>
            <person name="Kuo A."/>
            <person name="Yan J."/>
            <person name="Lipzen A."/>
            <person name="Nolan M."/>
            <person name="Labutti K."/>
            <person name="Barry K."/>
            <person name="Goldstein A."/>
            <person name="Labbe J."/>
            <person name="Schadt C."/>
            <person name="Tuskan G."/>
            <person name="Grigoriev I."/>
            <person name="Martin F."/>
            <person name="Vilgalys R."/>
            <person name="Bonito G."/>
        </authorList>
    </citation>
    <scope>NUCLEOTIDE SEQUENCE [LARGE SCALE GENOMIC DNA]</scope>
    <source>
        <strain evidence="2 3">AG-77</strain>
    </source>
</reference>
<keyword evidence="1" id="KW-1133">Transmembrane helix</keyword>
<keyword evidence="1" id="KW-0812">Transmembrane</keyword>
<sequence length="129" mass="14729">MATVGSETRSTKKTKLTAATCLSTVYWEQFFFLGRCFFFFFSSSFGRFITFVCSFRAFDVMSIFLLSHTLSSFCAVHLKLSCTSILFRLRSFHNHLLNSLVRSTQSVAMLNVLDCLPLLDFVLLFLLGM</sequence>
<gene>
    <name evidence="2" type="ORF">K457DRAFT_443716</name>
</gene>
<accession>A0A197JYG3</accession>